<reference evidence="1 2" key="1">
    <citation type="submission" date="2011-05" db="EMBL/GenBank/DDBJ databases">
        <title>Complete sequence of chromosome of Frankia symbiont of Datisca glomerata.</title>
        <authorList>
            <consortium name="US DOE Joint Genome Institute"/>
            <person name="Lucas S."/>
            <person name="Han J."/>
            <person name="Lapidus A."/>
            <person name="Cheng J.-F."/>
            <person name="Goodwin L."/>
            <person name="Pitluck S."/>
            <person name="Peters L."/>
            <person name="Mikhailova N."/>
            <person name="Chertkov O."/>
            <person name="Teshima H."/>
            <person name="Han C."/>
            <person name="Tapia R."/>
            <person name="Land M."/>
            <person name="Hauser L."/>
            <person name="Kyrpides N."/>
            <person name="Ivanova N."/>
            <person name="Pagani I."/>
            <person name="Berry A."/>
            <person name="Pawlowski K."/>
            <person name="Persson T."/>
            <person name="Vanden Heuvel B."/>
            <person name="Benson D."/>
            <person name="Woyke T."/>
        </authorList>
    </citation>
    <scope>NUCLEOTIDE SEQUENCE [LARGE SCALE GENOMIC DNA]</scope>
    <source>
        <strain evidence="2">4085684</strain>
    </source>
</reference>
<protein>
    <submittedName>
        <fullName evidence="1">Uncharacterized protein</fullName>
    </submittedName>
</protein>
<accession>F8AY19</accession>
<name>F8AY19_9ACTN</name>
<dbReference type="EMBL" id="CP002801">
    <property type="protein sequence ID" value="AEH08519.1"/>
    <property type="molecule type" value="Genomic_DNA"/>
</dbReference>
<proteinExistence type="predicted"/>
<dbReference type="Proteomes" id="UP000001549">
    <property type="component" value="Chromosome"/>
</dbReference>
<keyword evidence="2" id="KW-1185">Reference proteome</keyword>
<gene>
    <name evidence="1" type="ordered locus">FsymDg_1015</name>
</gene>
<evidence type="ECO:0000313" key="1">
    <source>
        <dbReference type="EMBL" id="AEH08519.1"/>
    </source>
</evidence>
<sequence length="152" mass="16791">MGVGSRRRPCADGVRGGRLGGVRVHPAWKARPPEVPLEPGEFTEVVLRGRLTDPAGPGAFTARAERFIGHRLGTSRWILLTTRRLLVVAPFPRPGDYFDVAFDRRMVSASQGRKHGDLIIIPLVTPAGPQMLRVPASIRPEATRFIRALRTR</sequence>
<dbReference type="AlphaFoldDB" id="F8AY19"/>
<dbReference type="HOGENOM" id="CLU_1893138_0_0_11"/>
<dbReference type="KEGG" id="fsy:FsymDg_1015"/>
<organism evidence="1 2">
    <name type="scientific">Candidatus Protofrankia datiscae</name>
    <dbReference type="NCBI Taxonomy" id="2716812"/>
    <lineage>
        <taxon>Bacteria</taxon>
        <taxon>Bacillati</taxon>
        <taxon>Actinomycetota</taxon>
        <taxon>Actinomycetes</taxon>
        <taxon>Frankiales</taxon>
        <taxon>Frankiaceae</taxon>
        <taxon>Protofrankia</taxon>
    </lineage>
</organism>
<evidence type="ECO:0000313" key="2">
    <source>
        <dbReference type="Proteomes" id="UP000001549"/>
    </source>
</evidence>
<dbReference type="STRING" id="656024.FsymDg_1015"/>